<evidence type="ECO:0000313" key="2">
    <source>
        <dbReference type="EMBL" id="TDQ76320.1"/>
    </source>
</evidence>
<evidence type="ECO:0008006" key="4">
    <source>
        <dbReference type="Google" id="ProtNLM"/>
    </source>
</evidence>
<evidence type="ECO:0000313" key="3">
    <source>
        <dbReference type="Proteomes" id="UP000295292"/>
    </source>
</evidence>
<dbReference type="AlphaFoldDB" id="A0A4R6WFC0"/>
<evidence type="ECO:0000256" key="1">
    <source>
        <dbReference type="SAM" id="Phobius"/>
    </source>
</evidence>
<dbReference type="Proteomes" id="UP000295292">
    <property type="component" value="Unassembled WGS sequence"/>
</dbReference>
<reference evidence="2 3" key="1">
    <citation type="submission" date="2019-03" db="EMBL/GenBank/DDBJ databases">
        <title>Genomic Encyclopedia of Archaeal and Bacterial Type Strains, Phase II (KMG-II): from individual species to whole genera.</title>
        <authorList>
            <person name="Goeker M."/>
        </authorList>
    </citation>
    <scope>NUCLEOTIDE SEQUENCE [LARGE SCALE GENOMIC DNA]</scope>
    <source>
        <strain evidence="2 3">DSM 28353</strain>
    </source>
</reference>
<comment type="caution">
    <text evidence="2">The sequence shown here is derived from an EMBL/GenBank/DDBJ whole genome shotgun (WGS) entry which is preliminary data.</text>
</comment>
<sequence>MGLKMVPGIDNLIVLEITPDILQRYNEGTATEAETLAVENWLTSTDVDTYVLDPVDLVAMRTAVWDNLLEQAIDERKDLKRIVTRRKNLLYRPLVAAMLLLLVGGVVFHKLGYTGFSTPAQDGLIITSARGPIEVQGDNVKVQFSGYLQVVNSSKQQKSIECTNGELYTLEPGETYYLETIAGRHYLIAERHLSPEDNYLRFVSGDVEVLAQTI</sequence>
<accession>A0A4R6WFC0</accession>
<keyword evidence="1" id="KW-0472">Membrane</keyword>
<dbReference type="RefSeq" id="WP_133585148.1">
    <property type="nucleotide sequence ID" value="NZ_SNYV01000015.1"/>
</dbReference>
<protein>
    <recommendedName>
        <fullName evidence="4">FecR family protein</fullName>
    </recommendedName>
</protein>
<keyword evidence="1" id="KW-1133">Transmembrane helix</keyword>
<name>A0A4R6WFC0_9SPHI</name>
<keyword evidence="1" id="KW-0812">Transmembrane</keyword>
<gene>
    <name evidence="2" type="ORF">CLV99_2907</name>
</gene>
<organism evidence="2 3">
    <name type="scientific">Sphingobacterium yanglingense</name>
    <dbReference type="NCBI Taxonomy" id="1437280"/>
    <lineage>
        <taxon>Bacteria</taxon>
        <taxon>Pseudomonadati</taxon>
        <taxon>Bacteroidota</taxon>
        <taxon>Sphingobacteriia</taxon>
        <taxon>Sphingobacteriales</taxon>
        <taxon>Sphingobacteriaceae</taxon>
        <taxon>Sphingobacterium</taxon>
    </lineage>
</organism>
<dbReference type="EMBL" id="SNYV01000015">
    <property type="protein sequence ID" value="TDQ76320.1"/>
    <property type="molecule type" value="Genomic_DNA"/>
</dbReference>
<proteinExistence type="predicted"/>
<feature type="transmembrane region" description="Helical" evidence="1">
    <location>
        <begin position="89"/>
        <end position="108"/>
    </location>
</feature>
<keyword evidence="3" id="KW-1185">Reference proteome</keyword>